<accession>A0A1J5Q9S3</accession>
<evidence type="ECO:0000313" key="1">
    <source>
        <dbReference type="EMBL" id="OIQ72733.1"/>
    </source>
</evidence>
<comment type="caution">
    <text evidence="1">The sequence shown here is derived from an EMBL/GenBank/DDBJ whole genome shotgun (WGS) entry which is preliminary data.</text>
</comment>
<reference evidence="1" key="1">
    <citation type="submission" date="2016-10" db="EMBL/GenBank/DDBJ databases">
        <title>Sequence of Gallionella enrichment culture.</title>
        <authorList>
            <person name="Poehlein A."/>
            <person name="Muehling M."/>
            <person name="Daniel R."/>
        </authorList>
    </citation>
    <scope>NUCLEOTIDE SEQUENCE</scope>
</reference>
<protein>
    <submittedName>
        <fullName evidence="1">Uncharacterized protein</fullName>
    </submittedName>
</protein>
<dbReference type="AlphaFoldDB" id="A0A1J5Q9S3"/>
<sequence length="91" mass="10162">MLSTVAAVACLLPGPGVLSAVTLVTVSLVGREQIMRIVGDPRWMVAYAGADNFQMESRTDPHRVGIHEFFGHIRSKSLFRFDFFNSRNSDY</sequence>
<gene>
    <name evidence="1" type="ORF">GALL_456350</name>
</gene>
<dbReference type="EMBL" id="MLJW01003150">
    <property type="protein sequence ID" value="OIQ72733.1"/>
    <property type="molecule type" value="Genomic_DNA"/>
</dbReference>
<proteinExistence type="predicted"/>
<organism evidence="1">
    <name type="scientific">mine drainage metagenome</name>
    <dbReference type="NCBI Taxonomy" id="410659"/>
    <lineage>
        <taxon>unclassified sequences</taxon>
        <taxon>metagenomes</taxon>
        <taxon>ecological metagenomes</taxon>
    </lineage>
</organism>
<name>A0A1J5Q9S3_9ZZZZ</name>